<dbReference type="EMBL" id="JBBMEO010000009">
    <property type="protein sequence ID" value="MEQ2362026.1"/>
    <property type="molecule type" value="Genomic_DNA"/>
</dbReference>
<protein>
    <submittedName>
        <fullName evidence="1">Uncharacterized protein</fullName>
    </submittedName>
</protein>
<evidence type="ECO:0000313" key="1">
    <source>
        <dbReference type="EMBL" id="MEQ2362026.1"/>
    </source>
</evidence>
<comment type="caution">
    <text evidence="1">The sequence shown here is derived from an EMBL/GenBank/DDBJ whole genome shotgun (WGS) entry which is preliminary data.</text>
</comment>
<reference evidence="1 2" key="1">
    <citation type="submission" date="2024-03" db="EMBL/GenBank/DDBJ databases">
        <title>Human intestinal bacterial collection.</title>
        <authorList>
            <person name="Pauvert C."/>
            <person name="Hitch T.C.A."/>
            <person name="Clavel T."/>
        </authorList>
    </citation>
    <scope>NUCLEOTIDE SEQUENCE [LARGE SCALE GENOMIC DNA]</scope>
    <source>
        <strain evidence="1 2">CLA-AA-H175</strain>
    </source>
</reference>
<sequence length="75" mass="8493">MEVFSLCWQGGGAPPISFIVYHNCSGICSGQMAKIWRRGQKTFAKIEIQKTRGFERKQAILRVSKISTEKIQKSC</sequence>
<dbReference type="Proteomes" id="UP001457197">
    <property type="component" value="Unassembled WGS sequence"/>
</dbReference>
<accession>A0ABV1AXK7</accession>
<keyword evidence="2" id="KW-1185">Reference proteome</keyword>
<organism evidence="1 2">
    <name type="scientific">Faecalibacterium tardum</name>
    <dbReference type="NCBI Taxonomy" id="3133156"/>
    <lineage>
        <taxon>Bacteria</taxon>
        <taxon>Bacillati</taxon>
        <taxon>Bacillota</taxon>
        <taxon>Clostridia</taxon>
        <taxon>Eubacteriales</taxon>
        <taxon>Oscillospiraceae</taxon>
        <taxon>Faecalibacterium</taxon>
    </lineage>
</organism>
<gene>
    <name evidence="1" type="ORF">WMO44_07705</name>
</gene>
<proteinExistence type="predicted"/>
<name>A0ABV1AXK7_9FIRM</name>
<evidence type="ECO:0000313" key="2">
    <source>
        <dbReference type="Proteomes" id="UP001457197"/>
    </source>
</evidence>